<reference evidence="1" key="1">
    <citation type="submission" date="2019-04" db="EMBL/GenBank/DDBJ databases">
        <title>Microbes associate with the intestines of laboratory mice.</title>
        <authorList>
            <person name="Navarre W."/>
            <person name="Wong E."/>
            <person name="Huang K."/>
            <person name="Tropini C."/>
            <person name="Ng K."/>
            <person name="Yu B."/>
        </authorList>
    </citation>
    <scope>NUCLEOTIDE SEQUENCE</scope>
    <source>
        <strain evidence="1">NM72_1-8</strain>
    </source>
</reference>
<comment type="caution">
    <text evidence="1">The sequence shown here is derived from an EMBL/GenBank/DDBJ whole genome shotgun (WGS) entry which is preliminary data.</text>
</comment>
<keyword evidence="2" id="KW-1185">Reference proteome</keyword>
<protein>
    <submittedName>
        <fullName evidence="1">N-acetylmuramoyl-L-alanine amidase</fullName>
    </submittedName>
</protein>
<evidence type="ECO:0000313" key="2">
    <source>
        <dbReference type="Proteomes" id="UP000307720"/>
    </source>
</evidence>
<gene>
    <name evidence="1" type="ORF">E5357_17345</name>
</gene>
<name>A0AC61QUY4_9FIRM</name>
<evidence type="ECO:0000313" key="1">
    <source>
        <dbReference type="EMBL" id="TGX96113.1"/>
    </source>
</evidence>
<dbReference type="Proteomes" id="UP000307720">
    <property type="component" value="Unassembled WGS sequence"/>
</dbReference>
<accession>A0AC61QUY4</accession>
<organism evidence="1 2">
    <name type="scientific">Hominisplanchenecus murintestinalis</name>
    <dbReference type="NCBI Taxonomy" id="2941517"/>
    <lineage>
        <taxon>Bacteria</taxon>
        <taxon>Bacillati</taxon>
        <taxon>Bacillota</taxon>
        <taxon>Clostridia</taxon>
        <taxon>Lachnospirales</taxon>
        <taxon>Lachnospiraceae</taxon>
        <taxon>Hominisplanchenecus</taxon>
    </lineage>
</organism>
<sequence>MTHKIINAISSRNVPCWGNRKKYIAVHYLGVVGQAHDLASDGCGAHYYIYWDGTIYQRCSLDAVPWAVGTAGYYTQKHPEARNSNTISIEMCCKCDGNAASAEDKRWYFTKETQEACAWLVAKLRHDLGIPSANVLRHYDIVNKTCPAPYVHNNGYKTSWTWTTFKQRAEEYFNAGQKLELKAGMKVKLTQDIAIRDSISTKFQQAGYVKYTQLSASAKKKCRRLSGNKAKLKKGNVVKVKKATTAWNGSIWIQIKSGWLPVVVKGKQRVKAV</sequence>
<proteinExistence type="predicted"/>
<dbReference type="EMBL" id="SRZB01000088">
    <property type="protein sequence ID" value="TGX96113.1"/>
    <property type="molecule type" value="Genomic_DNA"/>
</dbReference>